<keyword evidence="5" id="KW-0448">Lipopolysaccharide biosynthesis</keyword>
<organism evidence="11 12">
    <name type="scientific">Fibrisoma limi BUZ 3</name>
    <dbReference type="NCBI Taxonomy" id="1185876"/>
    <lineage>
        <taxon>Bacteria</taxon>
        <taxon>Pseudomonadati</taxon>
        <taxon>Bacteroidota</taxon>
        <taxon>Cytophagia</taxon>
        <taxon>Cytophagales</taxon>
        <taxon>Spirosomataceae</taxon>
        <taxon>Fibrisoma</taxon>
    </lineage>
</organism>
<dbReference type="AlphaFoldDB" id="I2GI35"/>
<accession>I2GI35</accession>
<evidence type="ECO:0000256" key="2">
    <source>
        <dbReference type="ARBA" id="ARBA00022676"/>
    </source>
</evidence>
<keyword evidence="7 9" id="KW-0472">Membrane</keyword>
<dbReference type="EMBL" id="CAIT01000006">
    <property type="protein sequence ID" value="CCH53560.1"/>
    <property type="molecule type" value="Genomic_DNA"/>
</dbReference>
<evidence type="ECO:0000256" key="7">
    <source>
        <dbReference type="ARBA" id="ARBA00023136"/>
    </source>
</evidence>
<keyword evidence="12" id="KW-1185">Reference proteome</keyword>
<dbReference type="SUPFAM" id="SSF53448">
    <property type="entry name" value="Nucleotide-diphospho-sugar transferases"/>
    <property type="match status" value="1"/>
</dbReference>
<gene>
    <name evidence="11" type="ORF">BN8_02665</name>
</gene>
<dbReference type="GO" id="GO:0004582">
    <property type="term" value="F:dolichyl-phosphate beta-D-mannosyltransferase activity"/>
    <property type="evidence" value="ECO:0007669"/>
    <property type="project" value="UniProtKB-EC"/>
</dbReference>
<dbReference type="GO" id="GO:0009103">
    <property type="term" value="P:lipopolysaccharide biosynthetic process"/>
    <property type="evidence" value="ECO:0007669"/>
    <property type="project" value="UniProtKB-KW"/>
</dbReference>
<dbReference type="RefSeq" id="WP_009282140.1">
    <property type="nucleotide sequence ID" value="NZ_CAIT01000006.1"/>
</dbReference>
<evidence type="ECO:0000313" key="11">
    <source>
        <dbReference type="EMBL" id="CCH53560.1"/>
    </source>
</evidence>
<feature type="transmembrane region" description="Helical" evidence="9">
    <location>
        <begin position="313"/>
        <end position="335"/>
    </location>
</feature>
<evidence type="ECO:0000259" key="10">
    <source>
        <dbReference type="Pfam" id="PF00535"/>
    </source>
</evidence>
<proteinExistence type="predicted"/>
<dbReference type="GO" id="GO:0005886">
    <property type="term" value="C:plasma membrane"/>
    <property type="evidence" value="ECO:0007669"/>
    <property type="project" value="TreeGrafter"/>
</dbReference>
<comment type="caution">
    <text evidence="11">The sequence shown here is derived from an EMBL/GenBank/DDBJ whole genome shotgun (WGS) entry which is preliminary data.</text>
</comment>
<keyword evidence="3 11" id="KW-0808">Transferase</keyword>
<dbReference type="InterPro" id="IPR001173">
    <property type="entry name" value="Glyco_trans_2-like"/>
</dbReference>
<evidence type="ECO:0000256" key="6">
    <source>
        <dbReference type="ARBA" id="ARBA00022989"/>
    </source>
</evidence>
<dbReference type="Proteomes" id="UP000009309">
    <property type="component" value="Unassembled WGS sequence"/>
</dbReference>
<dbReference type="InterPro" id="IPR050256">
    <property type="entry name" value="Glycosyltransferase_2"/>
</dbReference>
<dbReference type="PANTHER" id="PTHR48090">
    <property type="entry name" value="UNDECAPRENYL-PHOSPHATE 4-DEOXY-4-FORMAMIDO-L-ARABINOSE TRANSFERASE-RELATED"/>
    <property type="match status" value="1"/>
</dbReference>
<dbReference type="InterPro" id="IPR029044">
    <property type="entry name" value="Nucleotide-diphossugar_trans"/>
</dbReference>
<evidence type="ECO:0000256" key="8">
    <source>
        <dbReference type="SAM" id="MobiDB-lite"/>
    </source>
</evidence>
<evidence type="ECO:0000256" key="3">
    <source>
        <dbReference type="ARBA" id="ARBA00022679"/>
    </source>
</evidence>
<dbReference type="Pfam" id="PF00535">
    <property type="entry name" value="Glycos_transf_2"/>
    <property type="match status" value="1"/>
</dbReference>
<keyword evidence="6 9" id="KW-1133">Transmembrane helix</keyword>
<name>I2GI35_9BACT</name>
<dbReference type="PANTHER" id="PTHR48090:SF3">
    <property type="entry name" value="UNDECAPRENYL-PHOSPHATE 4-DEOXY-4-FORMAMIDO-L-ARABINOSE TRANSFERASE"/>
    <property type="match status" value="1"/>
</dbReference>
<evidence type="ECO:0000256" key="1">
    <source>
        <dbReference type="ARBA" id="ARBA00022475"/>
    </source>
</evidence>
<evidence type="ECO:0000256" key="9">
    <source>
        <dbReference type="SAM" id="Phobius"/>
    </source>
</evidence>
<dbReference type="STRING" id="1185876.BN8_02665"/>
<keyword evidence="1" id="KW-1003">Cell membrane</keyword>
<evidence type="ECO:0000256" key="4">
    <source>
        <dbReference type="ARBA" id="ARBA00022692"/>
    </source>
</evidence>
<reference evidence="11 12" key="1">
    <citation type="journal article" date="2012" name="J. Bacteriol.">
        <title>Genome Sequence of the Filamentous Bacterium Fibrisoma limi BUZ 3T.</title>
        <authorList>
            <person name="Filippini M."/>
            <person name="Qi W."/>
            <person name="Jaenicke S."/>
            <person name="Goesmann A."/>
            <person name="Smits T.H."/>
            <person name="Bagheri H.C."/>
        </authorList>
    </citation>
    <scope>NUCLEOTIDE SEQUENCE [LARGE SCALE GENOMIC DNA]</scope>
    <source>
        <strain evidence="12">BUZ 3T</strain>
    </source>
</reference>
<dbReference type="Gene3D" id="3.90.550.10">
    <property type="entry name" value="Spore Coat Polysaccharide Biosynthesis Protein SpsA, Chain A"/>
    <property type="match status" value="1"/>
</dbReference>
<feature type="region of interest" description="Disordered" evidence="8">
    <location>
        <begin position="1"/>
        <end position="30"/>
    </location>
</feature>
<keyword evidence="4 9" id="KW-0812">Transmembrane</keyword>
<feature type="domain" description="Glycosyltransferase 2-like" evidence="10">
    <location>
        <begin position="54"/>
        <end position="214"/>
    </location>
</feature>
<evidence type="ECO:0000313" key="12">
    <source>
        <dbReference type="Proteomes" id="UP000009309"/>
    </source>
</evidence>
<evidence type="ECO:0000256" key="5">
    <source>
        <dbReference type="ARBA" id="ARBA00022985"/>
    </source>
</evidence>
<protein>
    <submittedName>
        <fullName evidence="11">Glycosyl transferase family 2</fullName>
        <ecNumber evidence="11">2.4.1.83</ecNumber>
    </submittedName>
</protein>
<dbReference type="EC" id="2.4.1.83" evidence="11"/>
<feature type="transmembrane region" description="Helical" evidence="9">
    <location>
        <begin position="280"/>
        <end position="301"/>
    </location>
</feature>
<dbReference type="CDD" id="cd04187">
    <property type="entry name" value="DPM1_like_bac"/>
    <property type="match status" value="1"/>
</dbReference>
<keyword evidence="2 11" id="KW-0328">Glycosyltransferase</keyword>
<dbReference type="eggNOG" id="COG1216">
    <property type="taxonomic scope" value="Bacteria"/>
</dbReference>
<sequence length="364" mass="40898">MSHDECQPALPSLFPARNRFDDGSKPPTGTTTVEWRLTPVLTHGHSMENDALISLVIPLYNEADNVRPLLDRIRTALAGHAYEVILVDDGSRDATVRNVRQWADEHLRLLVLYRNYGQTTAMAAGIQAARGEYIVTLDGDLQNDPMDIPWLVELAQTEGWDVVAGNRASRQDGFLLRKFPSRLANALIQRLTGVYLNDYGCTLKVFRREVARDLGLYGELHRFIPVLAAMQGARMTQRDVQHHPRLHGSSKYGLGRTFRVLSDLLFIVFMQRYFRRPMHLFGPIGLLAVGLGIGLGSYLFVLRLTGEPIGNSSLLTLAAVLVLGGLQLLTFGFIAEIQMRTYYESAHKPTYRIREEFQLAPAVR</sequence>